<sequence length="524" mass="61920">MELKVKDILHRPHFENAEVITGKKGLDKTINWVHVVEINKFGHLLHGQEMILTTGISWVHDRTKSLDYLEQLIDNNASVLCIELTGDKKDLPNEMLELAEEHHFPIILFHKEVKFIDITKDIHKLLLNYQENIWLDLENLYRTMHQNLVSNGPIEEFIRILHQGTRKQIALIQHQEQEWFFPIPSAKQRIQWLQEIEIHAYFSIPIYFLNDVIATLYIIEDVEQITVFDQFAANRCSEFLTQYFWKFHQQIEIQQAKKNEWLTEAIAGNLSRDNILDSIHQIVPQAKADNMIIGVVPQNNQVLTKRANDSFLTGTLMTIRSIFENHGFYLIATRMREHHCYVLLLLNQLEPTTLYKRITKSQQLFKQANSMIFSQDLMKWISFGKVIQNPEHIPQSFQTAMSTLKYQEDIASLEEPFYYQLTTYRLIDQMKNRKELDSIINDYLGPLLQYDKNKGTELLKTLQIYFKNFGAKNETAKDLFIVRQTLYHRLDKIEEILGEDYLEQHKRVMIEFAMYALDYLAKTK</sequence>
<feature type="domain" description="PucR C-terminal helix-turn-helix" evidence="2">
    <location>
        <begin position="458"/>
        <end position="515"/>
    </location>
</feature>
<accession>A0AB39HPF8</accession>
<evidence type="ECO:0000313" key="3">
    <source>
        <dbReference type="EMBL" id="XDK32430.1"/>
    </source>
</evidence>
<reference evidence="3" key="1">
    <citation type="submission" date="2024-07" db="EMBL/GenBank/DDBJ databases">
        <title>Halotolerant mesophilic bacterium Ornithinibacillus sp. 4-3, sp. nov., isolated from soil.</title>
        <authorList>
            <person name="Sidarenka A.V."/>
            <person name="Guliayeva D.E."/>
            <person name="Leanovich S.I."/>
            <person name="Hileuskaya K.S."/>
            <person name="Akhremchuk A.E."/>
            <person name="Sikolenko M.A."/>
            <person name="Valentovich L.N."/>
        </authorList>
    </citation>
    <scope>NUCLEOTIDE SEQUENCE</scope>
    <source>
        <strain evidence="3">4-3</strain>
    </source>
</reference>
<dbReference type="PANTHER" id="PTHR33744">
    <property type="entry name" value="CARBOHYDRATE DIACID REGULATOR"/>
    <property type="match status" value="1"/>
</dbReference>
<proteinExistence type="predicted"/>
<dbReference type="Gene3D" id="1.10.10.2840">
    <property type="entry name" value="PucR C-terminal helix-turn-helix domain"/>
    <property type="match status" value="1"/>
</dbReference>
<evidence type="ECO:0000259" key="2">
    <source>
        <dbReference type="Pfam" id="PF13556"/>
    </source>
</evidence>
<dbReference type="RefSeq" id="WP_368653119.1">
    <property type="nucleotide sequence ID" value="NZ_CP162599.1"/>
</dbReference>
<dbReference type="Pfam" id="PF07905">
    <property type="entry name" value="PucR"/>
    <property type="match status" value="1"/>
</dbReference>
<dbReference type="InterPro" id="IPR042070">
    <property type="entry name" value="PucR_C-HTH_sf"/>
</dbReference>
<protein>
    <submittedName>
        <fullName evidence="3">PucR family transcriptional regulator</fullName>
    </submittedName>
</protein>
<gene>
    <name evidence="3" type="ORF">AB4Y30_15700</name>
</gene>
<dbReference type="EMBL" id="CP162599">
    <property type="protein sequence ID" value="XDK32430.1"/>
    <property type="molecule type" value="Genomic_DNA"/>
</dbReference>
<dbReference type="PANTHER" id="PTHR33744:SF15">
    <property type="entry name" value="CARBOHYDRATE DIACID REGULATOR"/>
    <property type="match status" value="1"/>
</dbReference>
<dbReference type="InterPro" id="IPR025736">
    <property type="entry name" value="PucR_C-HTH_dom"/>
</dbReference>
<feature type="domain" description="Purine catabolism PurC-like" evidence="1">
    <location>
        <begin position="7"/>
        <end position="126"/>
    </location>
</feature>
<evidence type="ECO:0000259" key="1">
    <source>
        <dbReference type="Pfam" id="PF07905"/>
    </source>
</evidence>
<name>A0AB39HPF8_9BACI</name>
<dbReference type="InterPro" id="IPR051448">
    <property type="entry name" value="CdaR-like_regulators"/>
</dbReference>
<organism evidence="3">
    <name type="scientific">Ornithinibacillus sp. 4-3</name>
    <dbReference type="NCBI Taxonomy" id="3231488"/>
    <lineage>
        <taxon>Bacteria</taxon>
        <taxon>Bacillati</taxon>
        <taxon>Bacillota</taxon>
        <taxon>Bacilli</taxon>
        <taxon>Bacillales</taxon>
        <taxon>Bacillaceae</taxon>
        <taxon>Ornithinibacillus</taxon>
    </lineage>
</organism>
<dbReference type="InterPro" id="IPR012914">
    <property type="entry name" value="PucR_dom"/>
</dbReference>
<dbReference type="Pfam" id="PF13556">
    <property type="entry name" value="HTH_30"/>
    <property type="match status" value="1"/>
</dbReference>
<dbReference type="AlphaFoldDB" id="A0AB39HPF8"/>